<name>A0A1C6VF44_9ACTN</name>
<dbReference type="PROSITE" id="PS50901">
    <property type="entry name" value="FTSK"/>
    <property type="match status" value="1"/>
</dbReference>
<gene>
    <name evidence="6" type="ORF">GA0070604_5319</name>
</gene>
<evidence type="ECO:0000313" key="7">
    <source>
        <dbReference type="Proteomes" id="UP000199696"/>
    </source>
</evidence>
<sequence length="586" mass="61614">MAKTRMPKNGGLTTDGSGEASVHTVKVPLWPYLVTPTSSVGLAVATGLAHWRWADSPGSMGAAAAGLTLAGTALTALTWRASAARDIVRRAVATTTCLAGSVWAIGATIAAPWSTPWLDMWLIGAPTASIAMGVVRVLRNRGGDAAAGGGLADAVKSLRNAAVARPTIKGAKATAAVTLEAGTSVKELAGDRGALASALDVPETAVRVIPNPDSARRGRVEVVPVDQLRDMIPWPGLSAPGRSIAEPIVLGVMEDGEPLMLWLPGDHAAGRNAAHFLIVGMSGAGKTEVILNIAAEVISRRDAELWLADPRKGDQLPTWARNGAVRVALTEDDTNEMLEDVAIDITGRARQIGAHGHKQWTPGCRQCPRYRVVIVDEAAQVAAGNPLVTELTEAARSAGISLLFGLQRVSHDRFPTSARANIPGSICLGVDKDVDAGMALSEATLDAGAMPWAWKNTKPGYLYAEIPGTDTTRWTMPCRSFVADEDHRAAAIAPFIGGQPATGPTTPQPEPARPAPRPRPRQEPDMDDEHDDEPNEPNRAINPNDPPTTSTPPSRSASRPAYPASPSDYASRPWPASRHTSTYAGT</sequence>
<dbReference type="InterPro" id="IPR027417">
    <property type="entry name" value="P-loop_NTPase"/>
</dbReference>
<evidence type="ECO:0000256" key="4">
    <source>
        <dbReference type="SAM" id="MobiDB-lite"/>
    </source>
</evidence>
<feature type="compositionally biased region" description="Acidic residues" evidence="4">
    <location>
        <begin position="525"/>
        <end position="535"/>
    </location>
</feature>
<dbReference type="OrthoDB" id="5165844at2"/>
<feature type="compositionally biased region" description="Low complexity" evidence="4">
    <location>
        <begin position="551"/>
        <end position="573"/>
    </location>
</feature>
<dbReference type="SUPFAM" id="SSF52540">
    <property type="entry name" value="P-loop containing nucleoside triphosphate hydrolases"/>
    <property type="match status" value="1"/>
</dbReference>
<evidence type="ECO:0000256" key="1">
    <source>
        <dbReference type="ARBA" id="ARBA00022741"/>
    </source>
</evidence>
<evidence type="ECO:0000313" key="6">
    <source>
        <dbReference type="EMBL" id="SCL64919.1"/>
    </source>
</evidence>
<evidence type="ECO:0000256" key="3">
    <source>
        <dbReference type="PROSITE-ProRule" id="PRU00289"/>
    </source>
</evidence>
<proteinExistence type="predicted"/>
<dbReference type="GO" id="GO:0005524">
    <property type="term" value="F:ATP binding"/>
    <property type="evidence" value="ECO:0007669"/>
    <property type="project" value="UniProtKB-UniRule"/>
</dbReference>
<feature type="compositionally biased region" description="Pro residues" evidence="4">
    <location>
        <begin position="506"/>
        <end position="517"/>
    </location>
</feature>
<dbReference type="GO" id="GO:0003677">
    <property type="term" value="F:DNA binding"/>
    <property type="evidence" value="ECO:0007669"/>
    <property type="project" value="InterPro"/>
</dbReference>
<accession>A0A1C6VF44</accession>
<evidence type="ECO:0000259" key="5">
    <source>
        <dbReference type="PROSITE" id="PS50901"/>
    </source>
</evidence>
<keyword evidence="2 3" id="KW-0067">ATP-binding</keyword>
<dbReference type="STRING" id="227316.GA0070604_5319"/>
<dbReference type="InterPro" id="IPR050206">
    <property type="entry name" value="FtsK/SpoIIIE/SftA"/>
</dbReference>
<dbReference type="PANTHER" id="PTHR22683:SF41">
    <property type="entry name" value="DNA TRANSLOCASE FTSK"/>
    <property type="match status" value="1"/>
</dbReference>
<dbReference type="AlphaFoldDB" id="A0A1C6VF44"/>
<dbReference type="PANTHER" id="PTHR22683">
    <property type="entry name" value="SPORULATION PROTEIN RELATED"/>
    <property type="match status" value="1"/>
</dbReference>
<keyword evidence="1 3" id="KW-0547">Nucleotide-binding</keyword>
<evidence type="ECO:0000256" key="2">
    <source>
        <dbReference type="ARBA" id="ARBA00022840"/>
    </source>
</evidence>
<protein>
    <submittedName>
        <fullName evidence="6">FtsK/SpoIIIE family</fullName>
    </submittedName>
</protein>
<reference evidence="7" key="1">
    <citation type="submission" date="2016-06" db="EMBL/GenBank/DDBJ databases">
        <authorList>
            <person name="Varghese N."/>
            <person name="Submissions Spin"/>
        </authorList>
    </citation>
    <scope>NUCLEOTIDE SEQUENCE [LARGE SCALE GENOMIC DNA]</scope>
    <source>
        <strain evidence="7">DSM 44814</strain>
    </source>
</reference>
<keyword evidence="7" id="KW-1185">Reference proteome</keyword>
<dbReference type="CDD" id="cd01127">
    <property type="entry name" value="TrwB_TraG_TraD_VirD4"/>
    <property type="match status" value="1"/>
</dbReference>
<feature type="binding site" evidence="3">
    <location>
        <begin position="280"/>
        <end position="287"/>
    </location>
    <ligand>
        <name>ATP</name>
        <dbReference type="ChEBI" id="CHEBI:30616"/>
    </ligand>
</feature>
<organism evidence="6 7">
    <name type="scientific">Micromonospora eburnea</name>
    <dbReference type="NCBI Taxonomy" id="227316"/>
    <lineage>
        <taxon>Bacteria</taxon>
        <taxon>Bacillati</taxon>
        <taxon>Actinomycetota</taxon>
        <taxon>Actinomycetes</taxon>
        <taxon>Micromonosporales</taxon>
        <taxon>Micromonosporaceae</taxon>
        <taxon>Micromonospora</taxon>
    </lineage>
</organism>
<dbReference type="Gene3D" id="3.40.50.300">
    <property type="entry name" value="P-loop containing nucleotide triphosphate hydrolases"/>
    <property type="match status" value="1"/>
</dbReference>
<dbReference type="InterPro" id="IPR002543">
    <property type="entry name" value="FtsK_dom"/>
</dbReference>
<feature type="domain" description="FtsK" evidence="5">
    <location>
        <begin position="256"/>
        <end position="437"/>
    </location>
</feature>
<dbReference type="EMBL" id="FMHY01000002">
    <property type="protein sequence ID" value="SCL64919.1"/>
    <property type="molecule type" value="Genomic_DNA"/>
</dbReference>
<feature type="region of interest" description="Disordered" evidence="4">
    <location>
        <begin position="495"/>
        <end position="586"/>
    </location>
</feature>
<dbReference type="RefSeq" id="WP_091124304.1">
    <property type="nucleotide sequence ID" value="NZ_FMHY01000002.1"/>
</dbReference>
<dbReference type="Proteomes" id="UP000199696">
    <property type="component" value="Unassembled WGS sequence"/>
</dbReference>